<sequence length="232" mass="26598">MVDSGYSWSTPFDPVGAPNSQSPKAKQAQKEQQWWLRFETEKIGEISKSYRGFDDLLLNSSTDCVKALNHRGLDLSTPFDFPGERSKMNAVSNSDINFSEENAGGSDTDSIPEESPEYYEPLSNGAIEDEEEDSSDNEERHVENGISYLDLSKEEDEEEEKEEEEERMRREAMQRAFREDERRRSAPLTQENTTRVMEAMRGISFRGLPPDWAAQDHRWMDQLAAIRQSPSS</sequence>
<feature type="compositionally biased region" description="Acidic residues" evidence="1">
    <location>
        <begin position="153"/>
        <end position="165"/>
    </location>
</feature>
<dbReference type="FunCoup" id="A0A251VCN0">
    <property type="interactions" value="444"/>
</dbReference>
<keyword evidence="3" id="KW-1185">Reference proteome</keyword>
<dbReference type="PANTHER" id="PTHR37175:SF1">
    <property type="entry name" value="CONSTANS-LIKE PROTEIN-RELATED"/>
    <property type="match status" value="1"/>
</dbReference>
<dbReference type="InParanoid" id="A0A251VCN0"/>
<dbReference type="EMBL" id="CM007891">
    <property type="protein sequence ID" value="OTG33355.1"/>
    <property type="molecule type" value="Genomic_DNA"/>
</dbReference>
<name>A0A251VCN0_HELAN</name>
<accession>A0A251VCN0</accession>
<feature type="compositionally biased region" description="Basic and acidic residues" evidence="1">
    <location>
        <begin position="166"/>
        <end position="184"/>
    </location>
</feature>
<feature type="compositionally biased region" description="Polar residues" evidence="1">
    <location>
        <begin position="89"/>
        <end position="109"/>
    </location>
</feature>
<proteinExistence type="predicted"/>
<dbReference type="PANTHER" id="PTHR37175">
    <property type="entry name" value="BNAA08G28800D PROTEIN"/>
    <property type="match status" value="1"/>
</dbReference>
<feature type="compositionally biased region" description="Acidic residues" evidence="1">
    <location>
        <begin position="127"/>
        <end position="136"/>
    </location>
</feature>
<dbReference type="AlphaFoldDB" id="A0A251VCN0"/>
<evidence type="ECO:0000313" key="2">
    <source>
        <dbReference type="EMBL" id="OTG33355.1"/>
    </source>
</evidence>
<dbReference type="Proteomes" id="UP000215914">
    <property type="component" value="Chromosome 2"/>
</dbReference>
<evidence type="ECO:0000313" key="3">
    <source>
        <dbReference type="Proteomes" id="UP000215914"/>
    </source>
</evidence>
<feature type="region of interest" description="Disordered" evidence="1">
    <location>
        <begin position="75"/>
        <end position="193"/>
    </location>
</feature>
<dbReference type="STRING" id="4232.A0A251VCN0"/>
<gene>
    <name evidence="2" type="ORF">HannXRQ_Chr02g0033811</name>
</gene>
<feature type="compositionally biased region" description="Low complexity" evidence="1">
    <location>
        <begin position="20"/>
        <end position="31"/>
    </location>
</feature>
<evidence type="ECO:0000256" key="1">
    <source>
        <dbReference type="SAM" id="MobiDB-lite"/>
    </source>
</evidence>
<protein>
    <submittedName>
        <fullName evidence="2">Uncharacterized protein</fullName>
    </submittedName>
</protein>
<feature type="compositionally biased region" description="Polar residues" evidence="1">
    <location>
        <begin position="1"/>
        <end position="10"/>
    </location>
</feature>
<feature type="region of interest" description="Disordered" evidence="1">
    <location>
        <begin position="1"/>
        <end position="31"/>
    </location>
</feature>
<organism evidence="2 3">
    <name type="scientific">Helianthus annuus</name>
    <name type="common">Common sunflower</name>
    <dbReference type="NCBI Taxonomy" id="4232"/>
    <lineage>
        <taxon>Eukaryota</taxon>
        <taxon>Viridiplantae</taxon>
        <taxon>Streptophyta</taxon>
        <taxon>Embryophyta</taxon>
        <taxon>Tracheophyta</taxon>
        <taxon>Spermatophyta</taxon>
        <taxon>Magnoliopsida</taxon>
        <taxon>eudicotyledons</taxon>
        <taxon>Gunneridae</taxon>
        <taxon>Pentapetalae</taxon>
        <taxon>asterids</taxon>
        <taxon>campanulids</taxon>
        <taxon>Asterales</taxon>
        <taxon>Asteraceae</taxon>
        <taxon>Asteroideae</taxon>
        <taxon>Heliantheae alliance</taxon>
        <taxon>Heliantheae</taxon>
        <taxon>Helianthus</taxon>
    </lineage>
</organism>
<reference evidence="3" key="1">
    <citation type="journal article" date="2017" name="Nature">
        <title>The sunflower genome provides insights into oil metabolism, flowering and Asterid evolution.</title>
        <authorList>
            <person name="Badouin H."/>
            <person name="Gouzy J."/>
            <person name="Grassa C.J."/>
            <person name="Murat F."/>
            <person name="Staton S.E."/>
            <person name="Cottret L."/>
            <person name="Lelandais-Briere C."/>
            <person name="Owens G.L."/>
            <person name="Carrere S."/>
            <person name="Mayjonade B."/>
            <person name="Legrand L."/>
            <person name="Gill N."/>
            <person name="Kane N.C."/>
            <person name="Bowers J.E."/>
            <person name="Hubner S."/>
            <person name="Bellec A."/>
            <person name="Berard A."/>
            <person name="Berges H."/>
            <person name="Blanchet N."/>
            <person name="Boniface M.C."/>
            <person name="Brunel D."/>
            <person name="Catrice O."/>
            <person name="Chaidir N."/>
            <person name="Claudel C."/>
            <person name="Donnadieu C."/>
            <person name="Faraut T."/>
            <person name="Fievet G."/>
            <person name="Helmstetter N."/>
            <person name="King M."/>
            <person name="Knapp S.J."/>
            <person name="Lai Z."/>
            <person name="Le Paslier M.C."/>
            <person name="Lippi Y."/>
            <person name="Lorenzon L."/>
            <person name="Mandel J.R."/>
            <person name="Marage G."/>
            <person name="Marchand G."/>
            <person name="Marquand E."/>
            <person name="Bret-Mestries E."/>
            <person name="Morien E."/>
            <person name="Nambeesan S."/>
            <person name="Nguyen T."/>
            <person name="Pegot-Espagnet P."/>
            <person name="Pouilly N."/>
            <person name="Raftis F."/>
            <person name="Sallet E."/>
            <person name="Schiex T."/>
            <person name="Thomas J."/>
            <person name="Vandecasteele C."/>
            <person name="Vares D."/>
            <person name="Vear F."/>
            <person name="Vautrin S."/>
            <person name="Crespi M."/>
            <person name="Mangin B."/>
            <person name="Burke J.M."/>
            <person name="Salse J."/>
            <person name="Munos S."/>
            <person name="Vincourt P."/>
            <person name="Rieseberg L.H."/>
            <person name="Langlade N.B."/>
        </authorList>
    </citation>
    <scope>NUCLEOTIDE SEQUENCE [LARGE SCALE GENOMIC DNA]</scope>
    <source>
        <strain evidence="3">cv. SF193</strain>
    </source>
</reference>
<dbReference type="OMA" id="PPWAGSV"/>